<dbReference type="PANTHER" id="PTHR42827:SF1">
    <property type="entry name" value="IRON-SULFUR CLUSTER-BINDING PROTEIN"/>
    <property type="match status" value="1"/>
</dbReference>
<name>A0A381Q9J8_9ZZZZ</name>
<evidence type="ECO:0008006" key="2">
    <source>
        <dbReference type="Google" id="ProtNLM"/>
    </source>
</evidence>
<proteinExistence type="predicted"/>
<evidence type="ECO:0000313" key="1">
    <source>
        <dbReference type="EMBL" id="SUZ76005.1"/>
    </source>
</evidence>
<dbReference type="EMBL" id="UINC01001261">
    <property type="protein sequence ID" value="SUZ76005.1"/>
    <property type="molecule type" value="Genomic_DNA"/>
</dbReference>
<dbReference type="PANTHER" id="PTHR42827">
    <property type="entry name" value="IRON-SULFUR CLUSTER-BINDING PROTEIN-RELATED"/>
    <property type="match status" value="1"/>
</dbReference>
<organism evidence="1">
    <name type="scientific">marine metagenome</name>
    <dbReference type="NCBI Taxonomy" id="408172"/>
    <lineage>
        <taxon>unclassified sequences</taxon>
        <taxon>metagenomes</taxon>
        <taxon>ecological metagenomes</taxon>
    </lineage>
</organism>
<sequence>MARKRGAEVVGVGDPALLEDAEPGLRPSELLANVKSMIVLGGAAPRAAEWQSPRVEVMETVGTADRMTALGSSLARYIEENYGYYALNVPTATDQDDKAFLDFKAAAIVAGAGGPSLAGPVLDPTHGFLYLTVILTTLPLPADGPLEEAVCPAPQCVEMWDEKGTTPCMAVCPIDDGGCLGGEIQEGLVIKRRYDQDRCRDRVYHYWTPGYQAALERALDEPDPRKRKMILYGSFFTRTMWSITYSGVSQGQCFECIRACPVGSDQRALV</sequence>
<gene>
    <name evidence="1" type="ORF">METZ01_LOCUS28859</name>
</gene>
<reference evidence="1" key="1">
    <citation type="submission" date="2018-05" db="EMBL/GenBank/DDBJ databases">
        <authorList>
            <person name="Lanie J.A."/>
            <person name="Ng W.-L."/>
            <person name="Kazmierczak K.M."/>
            <person name="Andrzejewski T.M."/>
            <person name="Davidsen T.M."/>
            <person name="Wayne K.J."/>
            <person name="Tettelin H."/>
            <person name="Glass J.I."/>
            <person name="Rusch D."/>
            <person name="Podicherti R."/>
            <person name="Tsui H.-C.T."/>
            <person name="Winkler M.E."/>
        </authorList>
    </citation>
    <scope>NUCLEOTIDE SEQUENCE</scope>
</reference>
<dbReference type="AlphaFoldDB" id="A0A381Q9J8"/>
<protein>
    <recommendedName>
        <fullName evidence="2">4Fe-4S ferredoxin-type domain-containing protein</fullName>
    </recommendedName>
</protein>
<accession>A0A381Q9J8</accession>